<sequence>MMERFKINLFELDEIGSREFDFSVFIIMLCVTFRNYFRGYGFVTHLNSDLLFEMTLLLLPVSLLIFNKMTNKEVANIFTSYKSLLFPFFGGIVYIGLGSLFIHLAHLIPFIDFILNIIGLAVLIAGIINLLISILIFVTKRLVRYETISNN</sequence>
<gene>
    <name evidence="2" type="ORF">pSM39_08</name>
</gene>
<reference evidence="2" key="2">
    <citation type="submission" date="2018-03" db="EMBL/GenBank/DDBJ databases">
        <title>Complete sequence of two Staphylococcus aureus plasmids carrying genes for resistance to antibiotics, heavy-metals, biocides and/or virulence.</title>
        <authorList>
            <person name="Costa S.S."/>
            <person name="Kadlec K."/>
            <person name="Fessler A.T."/>
            <person name="Viveiros M."/>
            <person name="Melo-Cristino J."/>
            <person name="Schwarz S."/>
            <person name="Couto I."/>
        </authorList>
    </citation>
    <scope>NUCLEOTIDE SEQUENCE</scope>
    <source>
        <strain evidence="2">SM39</strain>
        <plasmid evidence="2">pSM39</plasmid>
    </source>
</reference>
<feature type="transmembrane region" description="Helical" evidence="1">
    <location>
        <begin position="20"/>
        <end position="37"/>
    </location>
</feature>
<name>A0A1W5ILB1_STAAU</name>
<feature type="transmembrane region" description="Helical" evidence="1">
    <location>
        <begin position="49"/>
        <end position="66"/>
    </location>
</feature>
<keyword evidence="2" id="KW-0614">Plasmid</keyword>
<dbReference type="EMBL" id="KJ756353">
    <property type="protein sequence ID" value="AKA87310.1"/>
    <property type="molecule type" value="Genomic_DNA"/>
</dbReference>
<keyword evidence="1" id="KW-0812">Transmembrane</keyword>
<feature type="transmembrane region" description="Helical" evidence="1">
    <location>
        <begin position="114"/>
        <end position="138"/>
    </location>
</feature>
<organism evidence="2">
    <name type="scientific">Staphylococcus aureus</name>
    <dbReference type="NCBI Taxonomy" id="1280"/>
    <lineage>
        <taxon>Bacteria</taxon>
        <taxon>Bacillati</taxon>
        <taxon>Bacillota</taxon>
        <taxon>Bacilli</taxon>
        <taxon>Bacillales</taxon>
        <taxon>Staphylococcaceae</taxon>
        <taxon>Staphylococcus</taxon>
    </lineage>
</organism>
<keyword evidence="1" id="KW-1133">Transmembrane helix</keyword>
<evidence type="ECO:0000313" key="2">
    <source>
        <dbReference type="EMBL" id="AKA87310.1"/>
    </source>
</evidence>
<evidence type="ECO:0000256" key="1">
    <source>
        <dbReference type="SAM" id="Phobius"/>
    </source>
</evidence>
<geneLocation type="plasmid" evidence="2">
    <name>pSM39</name>
</geneLocation>
<reference evidence="2" key="1">
    <citation type="journal article" date="2016" name="Microb. Drug Resist.">
        <title>Plasmid-Borne Antimicrobial Resistance of Staphylococcus aureus Isolated in a Hospital in Lisbon, Portugal.</title>
        <authorList>
            <person name="Costa S.S."/>
            <person name="Palma C."/>
            <person name="Kadlec K."/>
            <person name="Fessler A.T."/>
            <person name="Viveiros M."/>
            <person name="Melo-Cristino J."/>
            <person name="Schwarz S."/>
            <person name="Couto I."/>
        </authorList>
    </citation>
    <scope>NUCLEOTIDE SEQUENCE</scope>
    <source>
        <strain evidence="2">SM39</strain>
        <plasmid evidence="2">pSM39</plasmid>
    </source>
</reference>
<protein>
    <submittedName>
        <fullName evidence="2">Uncharacterized protein</fullName>
    </submittedName>
</protein>
<accession>A0A1W5ILB1</accession>
<dbReference type="AlphaFoldDB" id="A0A1W5ILB1"/>
<feature type="transmembrane region" description="Helical" evidence="1">
    <location>
        <begin position="86"/>
        <end position="108"/>
    </location>
</feature>
<keyword evidence="1" id="KW-0472">Membrane</keyword>
<proteinExistence type="predicted"/>